<dbReference type="CDD" id="cd06550">
    <property type="entry name" value="TM_ABC_iron-siderophores_like"/>
    <property type="match status" value="1"/>
</dbReference>
<accession>A0A2X2TBZ4</accession>
<feature type="transmembrane region" description="Helical" evidence="8">
    <location>
        <begin position="59"/>
        <end position="84"/>
    </location>
</feature>
<keyword evidence="3" id="KW-0406">Ion transport</keyword>
<keyword evidence="5 8" id="KW-1133">Transmembrane helix</keyword>
<keyword evidence="6 8" id="KW-0472">Membrane</keyword>
<evidence type="ECO:0000256" key="1">
    <source>
        <dbReference type="ARBA" id="ARBA00004141"/>
    </source>
</evidence>
<sequence length="377" mass="40674">MSLLDTLLSPFQFGFMINALTMTTLVAIPCALLSCFLVLKGWALMGDAMSHAVFPGVVIAWMVGLPLGLGAFVAGLFCAFATGYLQDNSRIKRDTVMGIVFSGMFGAGLVLYVYLKPDIHLDHILFGDMLGVSYSDILQTGAIVLLTVVVVGLKWRDLLLHAFDPIQAQVSGLNVKLLNYGLLCLVSLTIVAALKAVGIILAISLLIAPGAIASLLTRTFKGMMLVALGQAIVTSFLGVYLSFFIDSAPAPTIVVLSALVFYRRLYSSHGQAAANGSDKRVFLNPRGATQVTVYGTKYLLFLHKYQGRAMSYTIDIISCITDRFVELTATEKRIAQFILDDVQAAVALPIFGNGASDANQPGLHYPLCPRHRLQRCA</sequence>
<comment type="similarity">
    <text evidence="2 7">Belongs to the ABC-3 integral membrane protein family.</text>
</comment>
<evidence type="ECO:0000256" key="4">
    <source>
        <dbReference type="ARBA" id="ARBA00022692"/>
    </source>
</evidence>
<dbReference type="SUPFAM" id="SSF81345">
    <property type="entry name" value="ABC transporter involved in vitamin B12 uptake, BtuC"/>
    <property type="match status" value="1"/>
</dbReference>
<keyword evidence="7" id="KW-0813">Transport</keyword>
<reference evidence="9 10" key="1">
    <citation type="submission" date="2018-06" db="EMBL/GenBank/DDBJ databases">
        <authorList>
            <consortium name="Pathogen Informatics"/>
            <person name="Doyle S."/>
        </authorList>
    </citation>
    <scope>NUCLEOTIDE SEQUENCE [LARGE SCALE GENOMIC DNA]</scope>
    <source>
        <strain evidence="9 10">NCTC12120</strain>
    </source>
</reference>
<keyword evidence="3" id="KW-0410">Iron transport</keyword>
<proteinExistence type="inferred from homology"/>
<feature type="transmembrane region" description="Helical" evidence="8">
    <location>
        <begin position="96"/>
        <end position="115"/>
    </location>
</feature>
<feature type="transmembrane region" description="Helical" evidence="8">
    <location>
        <begin position="223"/>
        <end position="243"/>
    </location>
</feature>
<feature type="transmembrane region" description="Helical" evidence="8">
    <location>
        <begin position="12"/>
        <end position="39"/>
    </location>
</feature>
<evidence type="ECO:0000256" key="7">
    <source>
        <dbReference type="RuleBase" id="RU003943"/>
    </source>
</evidence>
<dbReference type="PANTHER" id="PTHR30477:SF24">
    <property type="entry name" value="IRON TRANSPORT SYSTEM MEMBRANE PROTEIN HI_0359-RELATED"/>
    <property type="match status" value="1"/>
</dbReference>
<gene>
    <name evidence="9" type="primary">mntB_2</name>
    <name evidence="9" type="ORF">NCTC12120_01954</name>
</gene>
<dbReference type="GO" id="GO:0043190">
    <property type="term" value="C:ATP-binding cassette (ABC) transporter complex"/>
    <property type="evidence" value="ECO:0007669"/>
    <property type="project" value="InterPro"/>
</dbReference>
<dbReference type="AlphaFoldDB" id="A0A2X2TBZ4"/>
<comment type="subcellular location">
    <subcellularLocation>
        <location evidence="7">Cell membrane</location>
        <topology evidence="7">Multi-pass membrane protein</topology>
    </subcellularLocation>
    <subcellularLocation>
        <location evidence="1">Membrane</location>
        <topology evidence="1">Multi-pass membrane protein</topology>
    </subcellularLocation>
</comment>
<dbReference type="InterPro" id="IPR001626">
    <property type="entry name" value="ABC_TroCD"/>
</dbReference>
<evidence type="ECO:0000256" key="3">
    <source>
        <dbReference type="ARBA" id="ARBA00022496"/>
    </source>
</evidence>
<evidence type="ECO:0000256" key="2">
    <source>
        <dbReference type="ARBA" id="ARBA00008034"/>
    </source>
</evidence>
<organism evidence="9 10">
    <name type="scientific">Cedecea neteri</name>
    <dbReference type="NCBI Taxonomy" id="158822"/>
    <lineage>
        <taxon>Bacteria</taxon>
        <taxon>Pseudomonadati</taxon>
        <taxon>Pseudomonadota</taxon>
        <taxon>Gammaproteobacteria</taxon>
        <taxon>Enterobacterales</taxon>
        <taxon>Enterobacteriaceae</taxon>
        <taxon>Cedecea</taxon>
    </lineage>
</organism>
<feature type="transmembrane region" description="Helical" evidence="8">
    <location>
        <begin position="137"/>
        <end position="156"/>
    </location>
</feature>
<keyword evidence="3" id="KW-0408">Iron</keyword>
<dbReference type="GO" id="GO:0071281">
    <property type="term" value="P:cellular response to iron ion"/>
    <property type="evidence" value="ECO:0007669"/>
    <property type="project" value="UniProtKB-ARBA"/>
</dbReference>
<evidence type="ECO:0000313" key="9">
    <source>
        <dbReference type="EMBL" id="SQA98103.1"/>
    </source>
</evidence>
<evidence type="ECO:0000313" key="10">
    <source>
        <dbReference type="Proteomes" id="UP000251197"/>
    </source>
</evidence>
<evidence type="ECO:0000256" key="8">
    <source>
        <dbReference type="SAM" id="Phobius"/>
    </source>
</evidence>
<evidence type="ECO:0000256" key="5">
    <source>
        <dbReference type="ARBA" id="ARBA00022989"/>
    </source>
</evidence>
<dbReference type="PANTHER" id="PTHR30477">
    <property type="entry name" value="ABC-TRANSPORTER METAL-BINDING PROTEIN"/>
    <property type="match status" value="1"/>
</dbReference>
<keyword evidence="4 7" id="KW-0812">Transmembrane</keyword>
<dbReference type="InterPro" id="IPR037294">
    <property type="entry name" value="ABC_BtuC-like"/>
</dbReference>
<dbReference type="STRING" id="158822.LH23_07100"/>
<name>A0A2X2TBZ4_9ENTR</name>
<feature type="transmembrane region" description="Helical" evidence="8">
    <location>
        <begin position="199"/>
        <end position="216"/>
    </location>
</feature>
<dbReference type="GO" id="GO:0022857">
    <property type="term" value="F:transmembrane transporter activity"/>
    <property type="evidence" value="ECO:0007669"/>
    <property type="project" value="UniProtKB-ARBA"/>
</dbReference>
<feature type="transmembrane region" description="Helical" evidence="8">
    <location>
        <begin position="177"/>
        <end position="193"/>
    </location>
</feature>
<dbReference type="Proteomes" id="UP000251197">
    <property type="component" value="Unassembled WGS sequence"/>
</dbReference>
<dbReference type="Gene3D" id="1.10.3470.10">
    <property type="entry name" value="ABC transporter involved in vitamin B12 uptake, BtuC"/>
    <property type="match status" value="1"/>
</dbReference>
<dbReference type="GO" id="GO:0010043">
    <property type="term" value="P:response to zinc ion"/>
    <property type="evidence" value="ECO:0007669"/>
    <property type="project" value="TreeGrafter"/>
</dbReference>
<dbReference type="FunFam" id="1.10.3470.10:FF:000003">
    <property type="entry name" value="Iron ABC transporter permease SitD"/>
    <property type="match status" value="1"/>
</dbReference>
<dbReference type="Pfam" id="PF00950">
    <property type="entry name" value="ABC-3"/>
    <property type="match status" value="1"/>
</dbReference>
<dbReference type="EMBL" id="UAVU01000003">
    <property type="protein sequence ID" value="SQA98103.1"/>
    <property type="molecule type" value="Genomic_DNA"/>
</dbReference>
<dbReference type="GO" id="GO:0006826">
    <property type="term" value="P:iron ion transport"/>
    <property type="evidence" value="ECO:0007669"/>
    <property type="project" value="UniProtKB-KW"/>
</dbReference>
<protein>
    <submittedName>
        <fullName evidence="9">Manganese transport system membrane protein mntB</fullName>
    </submittedName>
</protein>
<evidence type="ECO:0000256" key="6">
    <source>
        <dbReference type="ARBA" id="ARBA00023136"/>
    </source>
</evidence>